<reference evidence="4" key="1">
    <citation type="submission" date="2022-07" db="EMBL/GenBank/DDBJ databases">
        <title>Phylogenomic reconstructions and comparative analyses of Kickxellomycotina fungi.</title>
        <authorList>
            <person name="Reynolds N.K."/>
            <person name="Stajich J.E."/>
            <person name="Barry K."/>
            <person name="Grigoriev I.V."/>
            <person name="Crous P."/>
            <person name="Smith M.E."/>
        </authorList>
    </citation>
    <scope>NUCLEOTIDE SEQUENCE</scope>
    <source>
        <strain evidence="4">NBRC 105413</strain>
    </source>
</reference>
<dbReference type="Pfam" id="PF01730">
    <property type="entry name" value="UreF"/>
    <property type="match status" value="1"/>
</dbReference>
<keyword evidence="5" id="KW-1185">Reference proteome</keyword>
<organism evidence="4 5">
    <name type="scientific">Coemansia asiatica</name>
    <dbReference type="NCBI Taxonomy" id="1052880"/>
    <lineage>
        <taxon>Eukaryota</taxon>
        <taxon>Fungi</taxon>
        <taxon>Fungi incertae sedis</taxon>
        <taxon>Zoopagomycota</taxon>
        <taxon>Kickxellomycotina</taxon>
        <taxon>Kickxellomycetes</taxon>
        <taxon>Kickxellales</taxon>
        <taxon>Kickxellaceae</taxon>
        <taxon>Coemansia</taxon>
    </lineage>
</organism>
<evidence type="ECO:0000256" key="3">
    <source>
        <dbReference type="ARBA" id="ARBA00046339"/>
    </source>
</evidence>
<dbReference type="Proteomes" id="UP001145021">
    <property type="component" value="Unassembled WGS sequence"/>
</dbReference>
<dbReference type="GO" id="GO:0016151">
    <property type="term" value="F:nickel cation binding"/>
    <property type="evidence" value="ECO:0007669"/>
    <property type="project" value="InterPro"/>
</dbReference>
<comment type="caution">
    <text evidence="4">The sequence shown here is derived from an EMBL/GenBank/DDBJ whole genome shotgun (WGS) entry which is preliminary data.</text>
</comment>
<evidence type="ECO:0000313" key="4">
    <source>
        <dbReference type="EMBL" id="KAJ1647248.1"/>
    </source>
</evidence>
<dbReference type="AlphaFoldDB" id="A0A9W8CM04"/>
<dbReference type="PANTHER" id="PTHR33620">
    <property type="entry name" value="UREASE ACCESSORY PROTEIN F"/>
    <property type="match status" value="1"/>
</dbReference>
<evidence type="ECO:0000256" key="1">
    <source>
        <dbReference type="ARBA" id="ARBA00022988"/>
    </source>
</evidence>
<gene>
    <name evidence="4" type="ORF">LPJ64_001361</name>
</gene>
<dbReference type="PANTHER" id="PTHR33620:SF1">
    <property type="entry name" value="UREASE ACCESSORY PROTEIN F"/>
    <property type="match status" value="1"/>
</dbReference>
<dbReference type="InterPro" id="IPR002639">
    <property type="entry name" value="UreF"/>
</dbReference>
<keyword evidence="2" id="KW-0143">Chaperone</keyword>
<proteinExistence type="inferred from homology"/>
<sequence>MDKETWLLWMLADSQLPTGGFVASAGLEAAVQGGLVHENAAEGDKDSFTRFIHDSTSNQAQFALPVCSQVHDTVLKSLTLSDADANAEVEASQDTHDKALENAIQELRRIDAYHHSMLASNKVAMRASIAQGGGLLSLFNRGYALAGFMEDRHGQLCVKIAKRLQRLSRLGEMRGHWATMFGFVCVALGISCAHMQQLFLFQFVRQIFSAAIRLNLVGPLRAQMLSCDTQKLVDTLLRRYSHRRIECETSEDLFGESAVYTEPVLELFQGMHDRLYSRIFNS</sequence>
<evidence type="ECO:0000313" key="5">
    <source>
        <dbReference type="Proteomes" id="UP001145021"/>
    </source>
</evidence>
<dbReference type="Gene3D" id="1.10.4190.10">
    <property type="entry name" value="Urease accessory protein UreF"/>
    <property type="match status" value="1"/>
</dbReference>
<evidence type="ECO:0000256" key="2">
    <source>
        <dbReference type="ARBA" id="ARBA00023186"/>
    </source>
</evidence>
<protein>
    <submittedName>
        <fullName evidence="4">Uncharacterized protein</fullName>
    </submittedName>
</protein>
<name>A0A9W8CM04_9FUNG</name>
<comment type="similarity">
    <text evidence="3">Belongs to the UreF family.</text>
</comment>
<dbReference type="InterPro" id="IPR038277">
    <property type="entry name" value="UreF_sf"/>
</dbReference>
<accession>A0A9W8CM04</accession>
<keyword evidence="1" id="KW-0996">Nickel insertion</keyword>
<dbReference type="EMBL" id="JANBOH010000035">
    <property type="protein sequence ID" value="KAJ1647248.1"/>
    <property type="molecule type" value="Genomic_DNA"/>
</dbReference>